<dbReference type="HOGENOM" id="CLU_097071_0_0_9"/>
<dbReference type="InterPro" id="IPR052018">
    <property type="entry name" value="PHP_domain"/>
</dbReference>
<name>A6TQG7_ALKMQ</name>
<dbReference type="Pfam" id="PF02811">
    <property type="entry name" value="PHP"/>
    <property type="match status" value="1"/>
</dbReference>
<dbReference type="eggNOG" id="COG0613">
    <property type="taxonomic scope" value="Bacteria"/>
</dbReference>
<dbReference type="GO" id="GO:0004534">
    <property type="term" value="F:5'-3' RNA exonuclease activity"/>
    <property type="evidence" value="ECO:0007669"/>
    <property type="project" value="TreeGrafter"/>
</dbReference>
<dbReference type="SUPFAM" id="SSF89550">
    <property type="entry name" value="PHP domain-like"/>
    <property type="match status" value="1"/>
</dbReference>
<dbReference type="InterPro" id="IPR004013">
    <property type="entry name" value="PHP_dom"/>
</dbReference>
<dbReference type="InterPro" id="IPR016195">
    <property type="entry name" value="Pol/histidinol_Pase-like"/>
</dbReference>
<dbReference type="AlphaFoldDB" id="A6TQG7"/>
<dbReference type="RefSeq" id="WP_012063410.1">
    <property type="nucleotide sequence ID" value="NC_009633.1"/>
</dbReference>
<evidence type="ECO:0000259" key="1">
    <source>
        <dbReference type="SMART" id="SM00481"/>
    </source>
</evidence>
<dbReference type="GO" id="GO:0035312">
    <property type="term" value="F:5'-3' DNA exonuclease activity"/>
    <property type="evidence" value="ECO:0007669"/>
    <property type="project" value="TreeGrafter"/>
</dbReference>
<dbReference type="KEGG" id="amt:Amet_2278"/>
<feature type="domain" description="Polymerase/histidinol phosphatase N-terminal" evidence="1">
    <location>
        <begin position="5"/>
        <end position="73"/>
    </location>
</feature>
<protein>
    <submittedName>
        <fullName evidence="2">PHP C-terminal domain protein</fullName>
    </submittedName>
</protein>
<gene>
    <name evidence="2" type="ordered locus">Amet_2278</name>
</gene>
<dbReference type="PANTHER" id="PTHR42924">
    <property type="entry name" value="EXONUCLEASE"/>
    <property type="match status" value="1"/>
</dbReference>
<sequence length="244" mass="27190">MKIAVDLHIHTGLSPCADNSMTPHNIINMALLKKLNAIAITDHNTTGNLENFMKVADHYPIICIPGIEITTKEEVHLIVLFEGINDAKQFQKIIDDKLPKVKNNKHLFGEQLLYDEGDQVIKEYEYFLLGALQLSLEQVIEKVKEIGGVCIPAHVDRPNNSILSNLGFIPPQLEINAIEYSKSCDIKMFNSVHKNLEGYGHIQSSDAHRLGDILERVFFLDVLDLNTAGVLNSIKSGQGAKPNN</sequence>
<dbReference type="Gene3D" id="3.20.20.140">
    <property type="entry name" value="Metal-dependent hydrolases"/>
    <property type="match status" value="1"/>
</dbReference>
<dbReference type="PANTHER" id="PTHR42924:SF3">
    <property type="entry name" value="POLYMERASE_HISTIDINOL PHOSPHATASE N-TERMINAL DOMAIN-CONTAINING PROTEIN"/>
    <property type="match status" value="1"/>
</dbReference>
<evidence type="ECO:0000313" key="2">
    <source>
        <dbReference type="EMBL" id="ABR48435.1"/>
    </source>
</evidence>
<dbReference type="Proteomes" id="UP000001572">
    <property type="component" value="Chromosome"/>
</dbReference>
<dbReference type="SMART" id="SM00481">
    <property type="entry name" value="POLIIIAc"/>
    <property type="match status" value="1"/>
</dbReference>
<evidence type="ECO:0000313" key="3">
    <source>
        <dbReference type="Proteomes" id="UP000001572"/>
    </source>
</evidence>
<accession>A6TQG7</accession>
<reference evidence="3" key="1">
    <citation type="journal article" date="2016" name="Genome Announc.">
        <title>Complete genome sequence of Alkaliphilus metalliredigens strain QYMF, an alkaliphilic and metal-reducing bacterium isolated from borax-contaminated leachate ponds.</title>
        <authorList>
            <person name="Hwang C."/>
            <person name="Copeland A."/>
            <person name="Lucas S."/>
            <person name="Lapidus A."/>
            <person name="Barry K."/>
            <person name="Detter J.C."/>
            <person name="Glavina Del Rio T."/>
            <person name="Hammon N."/>
            <person name="Israni S."/>
            <person name="Dalin E."/>
            <person name="Tice H."/>
            <person name="Pitluck S."/>
            <person name="Chertkov O."/>
            <person name="Brettin T."/>
            <person name="Bruce D."/>
            <person name="Han C."/>
            <person name="Schmutz J."/>
            <person name="Larimer F."/>
            <person name="Land M.L."/>
            <person name="Hauser L."/>
            <person name="Kyrpides N."/>
            <person name="Mikhailova N."/>
            <person name="Ye Q."/>
            <person name="Zhou J."/>
            <person name="Richardson P."/>
            <person name="Fields M.W."/>
        </authorList>
    </citation>
    <scope>NUCLEOTIDE SEQUENCE [LARGE SCALE GENOMIC DNA]</scope>
    <source>
        <strain evidence="3">QYMF</strain>
    </source>
</reference>
<dbReference type="CDD" id="cd07432">
    <property type="entry name" value="PHP_HisPPase"/>
    <property type="match status" value="1"/>
</dbReference>
<proteinExistence type="predicted"/>
<dbReference type="InterPro" id="IPR003141">
    <property type="entry name" value="Pol/His_phosphatase_N"/>
</dbReference>
<dbReference type="EMBL" id="CP000724">
    <property type="protein sequence ID" value="ABR48435.1"/>
    <property type="molecule type" value="Genomic_DNA"/>
</dbReference>
<dbReference type="OrthoDB" id="9791620at2"/>
<keyword evidence="3" id="KW-1185">Reference proteome</keyword>
<organism evidence="2 3">
    <name type="scientific">Alkaliphilus metalliredigens (strain QYMF)</name>
    <dbReference type="NCBI Taxonomy" id="293826"/>
    <lineage>
        <taxon>Bacteria</taxon>
        <taxon>Bacillati</taxon>
        <taxon>Bacillota</taxon>
        <taxon>Clostridia</taxon>
        <taxon>Peptostreptococcales</taxon>
        <taxon>Natronincolaceae</taxon>
        <taxon>Alkaliphilus</taxon>
    </lineage>
</organism>
<dbReference type="STRING" id="293826.Amet_2278"/>